<accession>A0ABU1DJV8</accession>
<dbReference type="Proteomes" id="UP001181622">
    <property type="component" value="Unassembled WGS sequence"/>
</dbReference>
<gene>
    <name evidence="2" type="ORF">IHQ68_17465</name>
</gene>
<reference evidence="2" key="1">
    <citation type="submission" date="2020-10" db="EMBL/GenBank/DDBJ databases">
        <authorList>
            <person name="Abbas A."/>
            <person name="Razzaq R."/>
            <person name="Waqas M."/>
            <person name="Abbas N."/>
            <person name="Nielsen T.K."/>
            <person name="Hansen L.H."/>
            <person name="Hussain S."/>
            <person name="Shahid M."/>
        </authorList>
    </citation>
    <scope>NUCLEOTIDE SEQUENCE</scope>
    <source>
        <strain evidence="2">S14</strain>
    </source>
</reference>
<sequence length="115" mass="12011">MAIGSIDYGDRTEQTLSQRARNDEPGLAGSVDASRQRPAPQASSPLGALSPAGAEIKRSNDLMAAARAAAVALVTQPVDVARTRETKSASELAGLPTQRSDVVTATADRKTRPRN</sequence>
<feature type="region of interest" description="Disordered" evidence="1">
    <location>
        <begin position="84"/>
        <end position="115"/>
    </location>
</feature>
<protein>
    <submittedName>
        <fullName evidence="2">Uncharacterized protein</fullName>
    </submittedName>
</protein>
<proteinExistence type="predicted"/>
<evidence type="ECO:0000313" key="3">
    <source>
        <dbReference type="Proteomes" id="UP001181622"/>
    </source>
</evidence>
<keyword evidence="3" id="KW-1185">Reference proteome</keyword>
<organism evidence="2 3">
    <name type="scientific">Chelatococcus sambhunathii</name>
    <dbReference type="NCBI Taxonomy" id="363953"/>
    <lineage>
        <taxon>Bacteria</taxon>
        <taxon>Pseudomonadati</taxon>
        <taxon>Pseudomonadota</taxon>
        <taxon>Alphaproteobacteria</taxon>
        <taxon>Hyphomicrobiales</taxon>
        <taxon>Chelatococcaceae</taxon>
        <taxon>Chelatococcus</taxon>
    </lineage>
</organism>
<evidence type="ECO:0000313" key="2">
    <source>
        <dbReference type="EMBL" id="MDR4308411.1"/>
    </source>
</evidence>
<comment type="caution">
    <text evidence="2">The sequence shown here is derived from an EMBL/GenBank/DDBJ whole genome shotgun (WGS) entry which is preliminary data.</text>
</comment>
<dbReference type="RefSeq" id="WP_309394144.1">
    <property type="nucleotide sequence ID" value="NZ_JADBEO010000050.1"/>
</dbReference>
<dbReference type="EMBL" id="JADBEO010000050">
    <property type="protein sequence ID" value="MDR4308411.1"/>
    <property type="molecule type" value="Genomic_DNA"/>
</dbReference>
<evidence type="ECO:0000256" key="1">
    <source>
        <dbReference type="SAM" id="MobiDB-lite"/>
    </source>
</evidence>
<feature type="region of interest" description="Disordered" evidence="1">
    <location>
        <begin position="1"/>
        <end position="52"/>
    </location>
</feature>
<name>A0ABU1DJV8_9HYPH</name>